<feature type="region of interest" description="Disordered" evidence="1">
    <location>
        <begin position="315"/>
        <end position="345"/>
    </location>
</feature>
<dbReference type="Pfam" id="PF05050">
    <property type="entry name" value="Methyltransf_21"/>
    <property type="match status" value="1"/>
</dbReference>
<dbReference type="PANTHER" id="PTHR34203:SF13">
    <property type="entry name" value="EXPRESSED PROTEIN"/>
    <property type="match status" value="1"/>
</dbReference>
<dbReference type="InterPro" id="IPR006342">
    <property type="entry name" value="FkbM_mtfrase"/>
</dbReference>
<reference evidence="3 4" key="1">
    <citation type="submission" date="2023-05" db="EMBL/GenBank/DDBJ databases">
        <title>A 100% complete, gapless, phased diploid assembly of the Scenedesmus obliquus UTEX 3031 genome.</title>
        <authorList>
            <person name="Biondi T.C."/>
            <person name="Hanschen E.R."/>
            <person name="Kwon T."/>
            <person name="Eng W."/>
            <person name="Kruse C.P.S."/>
            <person name="Koehler S.I."/>
            <person name="Kunde Y."/>
            <person name="Gleasner C.D."/>
            <person name="You Mak K.T."/>
            <person name="Polle J."/>
            <person name="Hovde B.T."/>
            <person name="Starkenburg S.R."/>
        </authorList>
    </citation>
    <scope>NUCLEOTIDE SEQUENCE [LARGE SCALE GENOMIC DNA]</scope>
    <source>
        <strain evidence="3 4">DOE0152z</strain>
    </source>
</reference>
<dbReference type="InterPro" id="IPR052514">
    <property type="entry name" value="SAM-dependent_MTase"/>
</dbReference>
<evidence type="ECO:0000313" key="4">
    <source>
        <dbReference type="Proteomes" id="UP001244341"/>
    </source>
</evidence>
<accession>A0ABY8U8J4</accession>
<dbReference type="Gene3D" id="3.40.50.150">
    <property type="entry name" value="Vaccinia Virus protein VP39"/>
    <property type="match status" value="1"/>
</dbReference>
<keyword evidence="4" id="KW-1185">Reference proteome</keyword>
<name>A0ABY8U8J4_TETOB</name>
<protein>
    <recommendedName>
        <fullName evidence="2">Methyltransferase FkbM domain-containing protein</fullName>
    </recommendedName>
</protein>
<proteinExistence type="predicted"/>
<dbReference type="PANTHER" id="PTHR34203">
    <property type="entry name" value="METHYLTRANSFERASE, FKBM FAMILY PROTEIN"/>
    <property type="match status" value="1"/>
</dbReference>
<sequence length="610" mass="66969">MLDAVYTYYYAAVPAATDTYDALGARLDDPLGFRQHWLAAAGHPNISINAVKQQQREHPALKPQQLPGVRCDNSCYKARDGVCDEGRRGNITAAGRVAWVRCDLGTDCHDCGPWQGLQHGPAWSEGVGPIAYLQLHGVPEVRLRRVPHPPGFLFAYTDPAHDTDQSAQMSAAGMVEPGISQIVFAALRSRCNASAPGSCGLVLDVGANMGWYSLLAAALGCSVVAVEPVPLFRAFLEYSAARNHLSHLMEVLPVLIAPEAAAPYTVNVPRSGSWGQAGVHVQQQTTHSMLQVPAKAARLDELAWYQQQQQPQLPQSFKEAAAAPSSSSSSMTDASGSSQGLSSRLLSSSSPIDMMKVDVEGHEPDVFDSAQQLLRSGRVQHIVFEYSPGHFVHRLHDMERLPQLLLGLIRQQYSLVHVPWHMAHDAGAVSQQGWGAPLPQMETISSSQLAYDMWTAQQLRDGTLPGMHGAASWPCPEMAAAGLTHSDHPQDHDYAALFHPKSFASHFPFNTNIWAAKNRQLQVPGEDMGANTEFFPYFYRASQQWFPLSANSDKHAHGLPWVYCEHVPPQLQVAQRCRCRNWDVCGQQQVAVQLCLQKKQTGYPDFENIV</sequence>
<dbReference type="InterPro" id="IPR029063">
    <property type="entry name" value="SAM-dependent_MTases_sf"/>
</dbReference>
<dbReference type="Proteomes" id="UP001244341">
    <property type="component" value="Chromosome 7b"/>
</dbReference>
<dbReference type="SUPFAM" id="SSF53335">
    <property type="entry name" value="S-adenosyl-L-methionine-dependent methyltransferases"/>
    <property type="match status" value="2"/>
</dbReference>
<evidence type="ECO:0000313" key="3">
    <source>
        <dbReference type="EMBL" id="WIA16727.1"/>
    </source>
</evidence>
<dbReference type="EMBL" id="CP126214">
    <property type="protein sequence ID" value="WIA16727.1"/>
    <property type="molecule type" value="Genomic_DNA"/>
</dbReference>
<gene>
    <name evidence="3" type="ORF">OEZ85_013381</name>
</gene>
<feature type="domain" description="Methyltransferase FkbM" evidence="2">
    <location>
        <begin position="204"/>
        <end position="392"/>
    </location>
</feature>
<organism evidence="3 4">
    <name type="scientific">Tetradesmus obliquus</name>
    <name type="common">Green alga</name>
    <name type="synonym">Acutodesmus obliquus</name>
    <dbReference type="NCBI Taxonomy" id="3088"/>
    <lineage>
        <taxon>Eukaryota</taxon>
        <taxon>Viridiplantae</taxon>
        <taxon>Chlorophyta</taxon>
        <taxon>core chlorophytes</taxon>
        <taxon>Chlorophyceae</taxon>
        <taxon>CS clade</taxon>
        <taxon>Sphaeropleales</taxon>
        <taxon>Scenedesmaceae</taxon>
        <taxon>Tetradesmus</taxon>
    </lineage>
</organism>
<evidence type="ECO:0000256" key="1">
    <source>
        <dbReference type="SAM" id="MobiDB-lite"/>
    </source>
</evidence>
<evidence type="ECO:0000259" key="2">
    <source>
        <dbReference type="Pfam" id="PF05050"/>
    </source>
</evidence>